<reference evidence="1" key="1">
    <citation type="submission" date="2020-05" db="EMBL/GenBank/DDBJ databases">
        <authorList>
            <person name="Chiriac C."/>
            <person name="Salcher M."/>
            <person name="Ghai R."/>
            <person name="Kavagutti S V."/>
        </authorList>
    </citation>
    <scope>NUCLEOTIDE SEQUENCE</scope>
</reference>
<name>A0A6J5ZGY4_9ZZZZ</name>
<proteinExistence type="predicted"/>
<accession>A0A6J5ZGY4</accession>
<dbReference type="InterPro" id="IPR037171">
    <property type="entry name" value="NagB/RpiA_transferase-like"/>
</dbReference>
<dbReference type="PANTHER" id="PTHR43293">
    <property type="entry name" value="ACETATE COA-TRANSFERASE YDIF"/>
    <property type="match status" value="1"/>
</dbReference>
<gene>
    <name evidence="2" type="ORF">UFOPK1762_02021</name>
    <name evidence="3" type="ORF">UFOPK2624_01129</name>
    <name evidence="1" type="ORF">UFOPK3331_01060</name>
</gene>
<dbReference type="InterPro" id="IPR004165">
    <property type="entry name" value="CoA_trans_fam_I"/>
</dbReference>
<dbReference type="GO" id="GO:0008410">
    <property type="term" value="F:CoA-transferase activity"/>
    <property type="evidence" value="ECO:0007669"/>
    <property type="project" value="InterPro"/>
</dbReference>
<dbReference type="EMBL" id="CAEZXY010000050">
    <property type="protein sequence ID" value="CAB4711343.1"/>
    <property type="molecule type" value="Genomic_DNA"/>
</dbReference>
<dbReference type="SUPFAM" id="SSF100950">
    <property type="entry name" value="NagB/RpiA/CoA transferase-like"/>
    <property type="match status" value="1"/>
</dbReference>
<dbReference type="EMBL" id="CAESAL010000033">
    <property type="protein sequence ID" value="CAB4341881.1"/>
    <property type="molecule type" value="Genomic_DNA"/>
</dbReference>
<organism evidence="1">
    <name type="scientific">freshwater metagenome</name>
    <dbReference type="NCBI Taxonomy" id="449393"/>
    <lineage>
        <taxon>unclassified sequences</taxon>
        <taxon>metagenomes</taxon>
        <taxon>ecological metagenomes</taxon>
    </lineage>
</organism>
<dbReference type="SMART" id="SM00882">
    <property type="entry name" value="CoA_trans"/>
    <property type="match status" value="1"/>
</dbReference>
<sequence length="252" mass="27445">MSDATLGEICVAAVADTFRGDGEIFASGMGTIPMLGARLARATFEPELLVSDGEAFFVANDLPVGGTDKQVEGWIPFRTVFDALWGGRRHVVMGASQIDTFGNQNIANIGDWNKPKSQLLGVRGAPGNTINHTTSYFIGNQTNRVFVEKVDTVSGIGYDRAAKLGDWVKAHHEIRRVVTNLAVYDFNTPDHHMRVASLHPGVSIDDVVAACSFELVIPSDVPATRLPTDEELRVLREVLDPKSFRDRELPAA</sequence>
<protein>
    <submittedName>
        <fullName evidence="1">Unannotated protein</fullName>
    </submittedName>
</protein>
<dbReference type="Gene3D" id="3.40.1080.10">
    <property type="entry name" value="Glutaconate Coenzyme A-transferase"/>
    <property type="match status" value="1"/>
</dbReference>
<evidence type="ECO:0000313" key="2">
    <source>
        <dbReference type="EMBL" id="CAB4602441.1"/>
    </source>
</evidence>
<dbReference type="Pfam" id="PF01144">
    <property type="entry name" value="CoA_trans"/>
    <property type="match status" value="1"/>
</dbReference>
<evidence type="ECO:0000313" key="3">
    <source>
        <dbReference type="EMBL" id="CAB4711343.1"/>
    </source>
</evidence>
<dbReference type="AlphaFoldDB" id="A0A6J5ZGY4"/>
<evidence type="ECO:0000313" key="1">
    <source>
        <dbReference type="EMBL" id="CAB4341881.1"/>
    </source>
</evidence>
<dbReference type="EMBL" id="CAEZTY010000147">
    <property type="protein sequence ID" value="CAB4602441.1"/>
    <property type="molecule type" value="Genomic_DNA"/>
</dbReference>
<dbReference type="PANTHER" id="PTHR43293:SF3">
    <property type="entry name" value="CHOLESTEROL RING-CLEAVING HYDROLASE IPDB SUBUNIT"/>
    <property type="match status" value="1"/>
</dbReference>